<evidence type="ECO:0000313" key="1">
    <source>
        <dbReference type="EMBL" id="GGK77412.1"/>
    </source>
</evidence>
<organism evidence="1 2">
    <name type="scientific">Streptomyces flaveus</name>
    <dbReference type="NCBI Taxonomy" id="66370"/>
    <lineage>
        <taxon>Bacteria</taxon>
        <taxon>Bacillati</taxon>
        <taxon>Actinomycetota</taxon>
        <taxon>Actinomycetes</taxon>
        <taxon>Kitasatosporales</taxon>
        <taxon>Streptomycetaceae</taxon>
        <taxon>Streptomyces</taxon>
        <taxon>Streptomyces aurantiacus group</taxon>
    </lineage>
</organism>
<accession>A0A917VHD4</accession>
<protein>
    <submittedName>
        <fullName evidence="1">Uncharacterized protein</fullName>
    </submittedName>
</protein>
<keyword evidence="2" id="KW-1185">Reference proteome</keyword>
<evidence type="ECO:0000313" key="2">
    <source>
        <dbReference type="Proteomes" id="UP000637788"/>
    </source>
</evidence>
<reference evidence="1" key="1">
    <citation type="journal article" date="2014" name="Int. J. Syst. Evol. Microbiol.">
        <title>Complete genome sequence of Corynebacterium casei LMG S-19264T (=DSM 44701T), isolated from a smear-ripened cheese.</title>
        <authorList>
            <consortium name="US DOE Joint Genome Institute (JGI-PGF)"/>
            <person name="Walter F."/>
            <person name="Albersmeier A."/>
            <person name="Kalinowski J."/>
            <person name="Ruckert C."/>
        </authorList>
    </citation>
    <scope>NUCLEOTIDE SEQUENCE</scope>
    <source>
        <strain evidence="1">JCM 3035</strain>
    </source>
</reference>
<dbReference type="AlphaFoldDB" id="A0A917VHD4"/>
<reference evidence="1" key="2">
    <citation type="submission" date="2020-09" db="EMBL/GenBank/DDBJ databases">
        <authorList>
            <person name="Sun Q."/>
            <person name="Ohkuma M."/>
        </authorList>
    </citation>
    <scope>NUCLEOTIDE SEQUENCE</scope>
    <source>
        <strain evidence="1">JCM 3035</strain>
    </source>
</reference>
<dbReference type="EMBL" id="BMPQ01000010">
    <property type="protein sequence ID" value="GGK77412.1"/>
    <property type="molecule type" value="Genomic_DNA"/>
</dbReference>
<gene>
    <name evidence="1" type="ORF">GCM10010094_43280</name>
</gene>
<dbReference type="Proteomes" id="UP000637788">
    <property type="component" value="Unassembled WGS sequence"/>
</dbReference>
<proteinExistence type="predicted"/>
<name>A0A917VHD4_9ACTN</name>
<comment type="caution">
    <text evidence="1">The sequence shown here is derived from an EMBL/GenBank/DDBJ whole genome shotgun (WGS) entry which is preliminary data.</text>
</comment>
<sequence>MQPHPDPLLDKIAEAREQVAVQDWLVDDQGRVRAREPQLHITEFDPSECRMIEAAYGRDGRGEIEPLPQFPEFRVLALQVVDHLRVFGTGELIGGLGAEQRGRLQRVLLPVRVHFPGPLVEHHHEGVAAALFQGFEIREQRTESMVPRQHIEAVVDDEGGQRVLELEERQILRGNVFPGAGRLHRRR</sequence>